<dbReference type="InterPro" id="IPR023395">
    <property type="entry name" value="MCP_dom_sf"/>
</dbReference>
<proteinExistence type="inferred from homology"/>
<dbReference type="Gene3D" id="1.50.40.10">
    <property type="entry name" value="Mitochondrial carrier domain"/>
    <property type="match status" value="1"/>
</dbReference>
<evidence type="ECO:0000256" key="4">
    <source>
        <dbReference type="ARBA" id="ARBA00022692"/>
    </source>
</evidence>
<name>A0A814EWX2_9BILA</name>
<evidence type="ECO:0000256" key="5">
    <source>
        <dbReference type="ARBA" id="ARBA00022737"/>
    </source>
</evidence>
<sequence>MSNDQNETTSLSNTQKVITSLIAGAFAGATAKTIIAPFDRAKINFQVRRDKFSYSRCFKFIQDTYRNEGFIRLYRGNSANLARVIPAAAIYFTAHEQWKRLLNTDKYEKTPGRRFIAGSLAGLTSSTIVYPLDLARARMAVTNKTVYTNLFTVFRIILRTEGVVALYRGALSSMIGVLPYSGCVFFTYESLKHIRLDYQSHRPITTTERMVFGAISGLIGQTASYPFDVVRRRLQTAAVIRPDERSLGAIATTRKIIREEGITCGLYKGVTMNWLKGPISMTTNISLSFTDLPLLVQEKIIKSFSYTELSRLRSISKHFHRLCSEQLNRGYFQLEIIIHDLQKQIKTKLPRRESERHKHPLSTKFDIISSLDSRIQWLKLTFGSAIQNSYCCFYPGRLLDEIYSVLDRLKIQQSFSNPCTLLQETRDMSSMAIEHFREQIKPKLQSLRITSLTTIRNNVSTFSTTNNNSLSHYHKRSTNRILRRQIDILNNRIYKQNFVIKSQKYQMKHYKQLLHMRTKSLINHHKRLKYLEKKSKESEQILLEIRKENDTLLQRLDQFILAYDNISTEINNKKSDEIFSQINMSLKRRKID</sequence>
<dbReference type="InterPro" id="IPR018108">
    <property type="entry name" value="MCP_transmembrane"/>
</dbReference>
<dbReference type="PROSITE" id="PS50181">
    <property type="entry name" value="FBOX"/>
    <property type="match status" value="1"/>
</dbReference>
<dbReference type="AlphaFoldDB" id="A0A814EWX2"/>
<evidence type="ECO:0000256" key="3">
    <source>
        <dbReference type="ARBA" id="ARBA00022448"/>
    </source>
</evidence>
<dbReference type="Pfam" id="PF00153">
    <property type="entry name" value="Mito_carr"/>
    <property type="match status" value="3"/>
</dbReference>
<reference evidence="10" key="1">
    <citation type="submission" date="2021-02" db="EMBL/GenBank/DDBJ databases">
        <authorList>
            <person name="Nowell W R."/>
        </authorList>
    </citation>
    <scope>NUCLEOTIDE SEQUENCE</scope>
</reference>
<protein>
    <recommendedName>
        <fullName evidence="9">F-box domain-containing protein</fullName>
    </recommendedName>
</protein>
<dbReference type="GO" id="GO:0016020">
    <property type="term" value="C:membrane"/>
    <property type="evidence" value="ECO:0007669"/>
    <property type="project" value="UniProtKB-SubCell"/>
</dbReference>
<evidence type="ECO:0000256" key="8">
    <source>
        <dbReference type="RuleBase" id="RU000488"/>
    </source>
</evidence>
<keyword evidence="3 8" id="KW-0813">Transport</keyword>
<evidence type="ECO:0000256" key="2">
    <source>
        <dbReference type="ARBA" id="ARBA00006375"/>
    </source>
</evidence>
<dbReference type="Proteomes" id="UP000663874">
    <property type="component" value="Unassembled WGS sequence"/>
</dbReference>
<dbReference type="Proteomes" id="UP000663889">
    <property type="component" value="Unassembled WGS sequence"/>
</dbReference>
<comment type="similarity">
    <text evidence="2 8">Belongs to the mitochondrial carrier (TC 2.A.29) family.</text>
</comment>
<feature type="repeat" description="Solcar" evidence="7">
    <location>
        <begin position="204"/>
        <end position="296"/>
    </location>
</feature>
<dbReference type="InterPro" id="IPR002067">
    <property type="entry name" value="MCP"/>
</dbReference>
<dbReference type="EMBL" id="CAJOBE010001571">
    <property type="protein sequence ID" value="CAF3755454.1"/>
    <property type="molecule type" value="Genomic_DNA"/>
</dbReference>
<keyword evidence="5" id="KW-0677">Repeat</keyword>
<organism evidence="10 12">
    <name type="scientific">Rotaria sordida</name>
    <dbReference type="NCBI Taxonomy" id="392033"/>
    <lineage>
        <taxon>Eukaryota</taxon>
        <taxon>Metazoa</taxon>
        <taxon>Spiralia</taxon>
        <taxon>Gnathifera</taxon>
        <taxon>Rotifera</taxon>
        <taxon>Eurotatoria</taxon>
        <taxon>Bdelloidea</taxon>
        <taxon>Philodinida</taxon>
        <taxon>Philodinidae</taxon>
        <taxon>Rotaria</taxon>
    </lineage>
</organism>
<evidence type="ECO:0000256" key="1">
    <source>
        <dbReference type="ARBA" id="ARBA00004141"/>
    </source>
</evidence>
<evidence type="ECO:0000259" key="9">
    <source>
        <dbReference type="PROSITE" id="PS50181"/>
    </source>
</evidence>
<comment type="caution">
    <text evidence="10">The sequence shown here is derived from an EMBL/GenBank/DDBJ whole genome shotgun (WGS) entry which is preliminary data.</text>
</comment>
<evidence type="ECO:0000313" key="11">
    <source>
        <dbReference type="EMBL" id="CAF3755454.1"/>
    </source>
</evidence>
<dbReference type="SUPFAM" id="SSF103506">
    <property type="entry name" value="Mitochondrial carrier"/>
    <property type="match status" value="1"/>
</dbReference>
<feature type="repeat" description="Solcar" evidence="7">
    <location>
        <begin position="15"/>
        <end position="101"/>
    </location>
</feature>
<keyword evidence="6 7" id="KW-0472">Membrane</keyword>
<dbReference type="InterPro" id="IPR001810">
    <property type="entry name" value="F-box_dom"/>
</dbReference>
<feature type="repeat" description="Solcar" evidence="7">
    <location>
        <begin position="109"/>
        <end position="194"/>
    </location>
</feature>
<evidence type="ECO:0000256" key="7">
    <source>
        <dbReference type="PROSITE-ProRule" id="PRU00282"/>
    </source>
</evidence>
<dbReference type="PANTHER" id="PTHR24089">
    <property type="entry name" value="SOLUTE CARRIER FAMILY 25"/>
    <property type="match status" value="1"/>
</dbReference>
<dbReference type="Pfam" id="PF00646">
    <property type="entry name" value="F-box"/>
    <property type="match status" value="1"/>
</dbReference>
<dbReference type="PROSITE" id="PS50920">
    <property type="entry name" value="SOLCAR"/>
    <property type="match status" value="3"/>
</dbReference>
<feature type="domain" description="F-box" evidence="9">
    <location>
        <begin position="286"/>
        <end position="334"/>
    </location>
</feature>
<gene>
    <name evidence="11" type="ORF">FNK824_LOCUS12492</name>
    <name evidence="10" type="ORF">SEV965_LOCUS9346</name>
</gene>
<evidence type="ECO:0000256" key="6">
    <source>
        <dbReference type="ARBA" id="ARBA00023136"/>
    </source>
</evidence>
<evidence type="ECO:0000313" key="10">
    <source>
        <dbReference type="EMBL" id="CAF0973004.1"/>
    </source>
</evidence>
<keyword evidence="4 7" id="KW-0812">Transmembrane</keyword>
<dbReference type="PRINTS" id="PR00926">
    <property type="entry name" value="MITOCARRIER"/>
</dbReference>
<dbReference type="GO" id="GO:0055085">
    <property type="term" value="P:transmembrane transport"/>
    <property type="evidence" value="ECO:0007669"/>
    <property type="project" value="InterPro"/>
</dbReference>
<evidence type="ECO:0000313" key="12">
    <source>
        <dbReference type="Proteomes" id="UP000663889"/>
    </source>
</evidence>
<comment type="subcellular location">
    <subcellularLocation>
        <location evidence="1">Membrane</location>
        <topology evidence="1">Multi-pass membrane protein</topology>
    </subcellularLocation>
</comment>
<accession>A0A814EWX2</accession>
<dbReference type="EMBL" id="CAJNOU010000362">
    <property type="protein sequence ID" value="CAF0973004.1"/>
    <property type="molecule type" value="Genomic_DNA"/>
</dbReference>